<comment type="caution">
    <text evidence="3">The sequence shown here is derived from an EMBL/GenBank/DDBJ whole genome shotgun (WGS) entry which is preliminary data.</text>
</comment>
<keyword evidence="1" id="KW-1133">Transmembrane helix</keyword>
<evidence type="ECO:0000259" key="2">
    <source>
        <dbReference type="Pfam" id="PF13828"/>
    </source>
</evidence>
<sequence length="134" mass="13265">MPPPPIAPDGPGQVPYGYPGTAPSYGYPGPQQTPYVPYPTGNGYGWPVGMQLPASNGMGTASLVLGILSAVGFLMWPVALVLGILAVIFGGIGRGKAGRGEASNPGVALAGIICGAVGIVLVAVLFAFAIAANS</sequence>
<dbReference type="Pfam" id="PF13828">
    <property type="entry name" value="DUF4190"/>
    <property type="match status" value="1"/>
</dbReference>
<dbReference type="AlphaFoldDB" id="A0A937EKP0"/>
<evidence type="ECO:0000313" key="4">
    <source>
        <dbReference type="Proteomes" id="UP000661858"/>
    </source>
</evidence>
<feature type="transmembrane region" description="Helical" evidence="1">
    <location>
        <begin position="109"/>
        <end position="132"/>
    </location>
</feature>
<dbReference type="EMBL" id="JAERRK010000013">
    <property type="protein sequence ID" value="MBL1084978.1"/>
    <property type="molecule type" value="Genomic_DNA"/>
</dbReference>
<proteinExistence type="predicted"/>
<reference evidence="3" key="1">
    <citation type="submission" date="2021-01" db="EMBL/GenBank/DDBJ databases">
        <title>WGS of actinomycetes isolated from Thailand.</title>
        <authorList>
            <person name="Thawai C."/>
        </authorList>
    </citation>
    <scope>NUCLEOTIDE SEQUENCE</scope>
    <source>
        <strain evidence="3">RCU-197</strain>
    </source>
</reference>
<feature type="domain" description="DUF4190" evidence="2">
    <location>
        <begin position="58"/>
        <end position="125"/>
    </location>
</feature>
<accession>A0A937EKP0</accession>
<keyword evidence="1" id="KW-0472">Membrane</keyword>
<organism evidence="3 4">
    <name type="scientific">Streptomyces actinomycinicus</name>
    <dbReference type="NCBI Taxonomy" id="1695166"/>
    <lineage>
        <taxon>Bacteria</taxon>
        <taxon>Bacillati</taxon>
        <taxon>Actinomycetota</taxon>
        <taxon>Actinomycetes</taxon>
        <taxon>Kitasatosporales</taxon>
        <taxon>Streptomycetaceae</taxon>
        <taxon>Streptomyces</taxon>
    </lineage>
</organism>
<dbReference type="InterPro" id="IPR025241">
    <property type="entry name" value="DUF4190"/>
</dbReference>
<keyword evidence="1" id="KW-0812">Transmembrane</keyword>
<evidence type="ECO:0000313" key="3">
    <source>
        <dbReference type="EMBL" id="MBL1084978.1"/>
    </source>
</evidence>
<feature type="transmembrane region" description="Helical" evidence="1">
    <location>
        <begin position="63"/>
        <end position="89"/>
    </location>
</feature>
<gene>
    <name evidence="3" type="ORF">JK359_23900</name>
</gene>
<dbReference type="Proteomes" id="UP000661858">
    <property type="component" value="Unassembled WGS sequence"/>
</dbReference>
<name>A0A937EKP0_9ACTN</name>
<evidence type="ECO:0000256" key="1">
    <source>
        <dbReference type="SAM" id="Phobius"/>
    </source>
</evidence>
<keyword evidence="4" id="KW-1185">Reference proteome</keyword>
<protein>
    <submittedName>
        <fullName evidence="3">DUF4190 domain-containing protein</fullName>
    </submittedName>
</protein>